<evidence type="ECO:0000256" key="4">
    <source>
        <dbReference type="ARBA" id="ARBA00022692"/>
    </source>
</evidence>
<evidence type="ECO:0000259" key="8">
    <source>
        <dbReference type="PROSITE" id="PS50850"/>
    </source>
</evidence>
<keyword evidence="4 7" id="KW-0812">Transmembrane</keyword>
<organism evidence="9">
    <name type="scientific">uncultured Poseidoniia archaeon</name>
    <dbReference type="NCBI Taxonomy" id="1697135"/>
    <lineage>
        <taxon>Archaea</taxon>
        <taxon>Methanobacteriati</taxon>
        <taxon>Thermoplasmatota</taxon>
        <taxon>Candidatus Poseidoniia</taxon>
        <taxon>environmental samples</taxon>
    </lineage>
</organism>
<proteinExistence type="predicted"/>
<evidence type="ECO:0000256" key="5">
    <source>
        <dbReference type="ARBA" id="ARBA00022989"/>
    </source>
</evidence>
<accession>A0A1B1TCX9</accession>
<dbReference type="InterPro" id="IPR020846">
    <property type="entry name" value="MFS_dom"/>
</dbReference>
<dbReference type="PROSITE" id="PS50850">
    <property type="entry name" value="MFS"/>
    <property type="match status" value="1"/>
</dbReference>
<feature type="transmembrane region" description="Helical" evidence="7">
    <location>
        <begin position="390"/>
        <end position="407"/>
    </location>
</feature>
<dbReference type="GO" id="GO:0005886">
    <property type="term" value="C:plasma membrane"/>
    <property type="evidence" value="ECO:0007669"/>
    <property type="project" value="UniProtKB-SubCell"/>
</dbReference>
<feature type="transmembrane region" description="Helical" evidence="7">
    <location>
        <begin position="106"/>
        <end position="124"/>
    </location>
</feature>
<dbReference type="GO" id="GO:0022857">
    <property type="term" value="F:transmembrane transporter activity"/>
    <property type="evidence" value="ECO:0007669"/>
    <property type="project" value="InterPro"/>
</dbReference>
<feature type="transmembrane region" description="Helical" evidence="7">
    <location>
        <begin position="259"/>
        <end position="283"/>
    </location>
</feature>
<feature type="transmembrane region" description="Helical" evidence="7">
    <location>
        <begin position="49"/>
        <end position="70"/>
    </location>
</feature>
<dbReference type="PANTHER" id="PTHR43266:SF2">
    <property type="entry name" value="MAJOR FACILITATOR SUPERFAMILY (MFS) PROFILE DOMAIN-CONTAINING PROTEIN"/>
    <property type="match status" value="1"/>
</dbReference>
<keyword evidence="3" id="KW-1003">Cell membrane</keyword>
<keyword evidence="6 7" id="KW-0472">Membrane</keyword>
<feature type="domain" description="Major facilitator superfamily (MFS) profile" evidence="8">
    <location>
        <begin position="1"/>
        <end position="412"/>
    </location>
</feature>
<dbReference type="Gene3D" id="1.20.1250.20">
    <property type="entry name" value="MFS general substrate transporter like domains"/>
    <property type="match status" value="1"/>
</dbReference>
<evidence type="ECO:0000256" key="6">
    <source>
        <dbReference type="ARBA" id="ARBA00023136"/>
    </source>
</evidence>
<feature type="transmembrane region" description="Helical" evidence="7">
    <location>
        <begin position="20"/>
        <end position="43"/>
    </location>
</feature>
<dbReference type="InterPro" id="IPR011701">
    <property type="entry name" value="MFS"/>
</dbReference>
<dbReference type="CDD" id="cd06173">
    <property type="entry name" value="MFS_MefA_like"/>
    <property type="match status" value="1"/>
</dbReference>
<sequence>MILQSGYLSFFRKNSKFRRFWFASVISWIGEWFNTIALFFLILEYSGSEFLLGVLFSVRMALFAISQPIVGVLADRINRKKLMIYSNVIQIGLALTFLLVDGEEDMWWLIAVSGVMMLSHGFYVTAERAALPNIVAEEDLLTANAIDSASWSASLCIGAMLGGIVVSEWGTDVAFILDSLTFFIGALILLPMKIPQSVDENLKGPIFSTAIQNIKTGWVRISSDPRLLRLVFAKSSWNLAGAGLAGVFLVLAGGDIEGYGAAFGFGLFFFARGIGTGIGPLAARTFFKDQTKWPSLIGLLVSLSGVFYFLVGISLDMALPITIALIILAHAASGANWVLSTVLTQMWVEDEVRGRVFSMDMLILGASATFSTTIAGFLVESYDLALDKGMMIFSLVMIFSGLVFTFWRPDLKQPTELIES</sequence>
<evidence type="ECO:0000256" key="2">
    <source>
        <dbReference type="ARBA" id="ARBA00022448"/>
    </source>
</evidence>
<evidence type="ECO:0000256" key="7">
    <source>
        <dbReference type="SAM" id="Phobius"/>
    </source>
</evidence>
<reference evidence="9" key="2">
    <citation type="journal article" date="2015" name="ISME J.">
        <title>A new class of marine Euryarchaeota group II from the Mediterranean deep chlorophyll maximum.</title>
        <authorList>
            <person name="Martin-Cuadrado A.B."/>
            <person name="Garcia-Heredia I."/>
            <person name="Molto A.G."/>
            <person name="Lopez-Ubeda R."/>
            <person name="Kimes N."/>
            <person name="Lopez-Garcia P."/>
            <person name="Moreira D."/>
            <person name="Rodriguez-Valera F."/>
        </authorList>
    </citation>
    <scope>NUCLEOTIDE SEQUENCE</scope>
</reference>
<name>A0A1B1TCX9_9ARCH</name>
<dbReference type="SUPFAM" id="SSF103473">
    <property type="entry name" value="MFS general substrate transporter"/>
    <property type="match status" value="1"/>
</dbReference>
<protein>
    <submittedName>
        <fullName evidence="9">Major facilitator superfamily transporter</fullName>
    </submittedName>
</protein>
<feature type="transmembrane region" description="Helical" evidence="7">
    <location>
        <begin position="295"/>
        <end position="315"/>
    </location>
</feature>
<dbReference type="InterPro" id="IPR036259">
    <property type="entry name" value="MFS_trans_sf"/>
</dbReference>
<evidence type="ECO:0000256" key="3">
    <source>
        <dbReference type="ARBA" id="ARBA00022475"/>
    </source>
</evidence>
<dbReference type="Pfam" id="PF07690">
    <property type="entry name" value="MFS_1"/>
    <property type="match status" value="1"/>
</dbReference>
<feature type="transmembrane region" description="Helical" evidence="7">
    <location>
        <begin position="82"/>
        <end position="100"/>
    </location>
</feature>
<reference evidence="9" key="1">
    <citation type="submission" date="2014-11" db="EMBL/GenBank/DDBJ databases">
        <authorList>
            <person name="Zhu J."/>
            <person name="Qi W."/>
            <person name="Song R."/>
        </authorList>
    </citation>
    <scope>NUCLEOTIDE SEQUENCE</scope>
</reference>
<evidence type="ECO:0000313" key="9">
    <source>
        <dbReference type="EMBL" id="ANV80140.1"/>
    </source>
</evidence>
<feature type="transmembrane region" description="Helical" evidence="7">
    <location>
        <begin position="356"/>
        <end position="378"/>
    </location>
</feature>
<feature type="transmembrane region" description="Helical" evidence="7">
    <location>
        <begin position="321"/>
        <end position="344"/>
    </location>
</feature>
<dbReference type="EMBL" id="KP211874">
    <property type="protein sequence ID" value="ANV80140.1"/>
    <property type="molecule type" value="Genomic_DNA"/>
</dbReference>
<comment type="subcellular location">
    <subcellularLocation>
        <location evidence="1">Cell membrane</location>
        <topology evidence="1">Multi-pass membrane protein</topology>
    </subcellularLocation>
</comment>
<keyword evidence="2" id="KW-0813">Transport</keyword>
<dbReference type="PANTHER" id="PTHR43266">
    <property type="entry name" value="MACROLIDE-EFFLUX PROTEIN"/>
    <property type="match status" value="1"/>
</dbReference>
<feature type="transmembrane region" description="Helical" evidence="7">
    <location>
        <begin position="236"/>
        <end position="253"/>
    </location>
</feature>
<keyword evidence="5 7" id="KW-1133">Transmembrane helix</keyword>
<evidence type="ECO:0000256" key="1">
    <source>
        <dbReference type="ARBA" id="ARBA00004651"/>
    </source>
</evidence>
<dbReference type="AlphaFoldDB" id="A0A1B1TCX9"/>